<dbReference type="Proteomes" id="UP000241890">
    <property type="component" value="Unassembled WGS sequence"/>
</dbReference>
<feature type="compositionally biased region" description="Basic residues" evidence="2">
    <location>
        <begin position="257"/>
        <end position="267"/>
    </location>
</feature>
<organism evidence="3 4">
    <name type="scientific">Hondaea fermentalgiana</name>
    <dbReference type="NCBI Taxonomy" id="2315210"/>
    <lineage>
        <taxon>Eukaryota</taxon>
        <taxon>Sar</taxon>
        <taxon>Stramenopiles</taxon>
        <taxon>Bigyra</taxon>
        <taxon>Labyrinthulomycetes</taxon>
        <taxon>Thraustochytrida</taxon>
        <taxon>Thraustochytriidae</taxon>
        <taxon>Hondaea</taxon>
    </lineage>
</organism>
<dbReference type="PANTHER" id="PTHR23035">
    <property type="entry name" value="CILIA- AND FLAGELLA-ASSOCIATED PROTEIN 97-RELATED"/>
    <property type="match status" value="1"/>
</dbReference>
<accession>A0A2R5FZR5</accession>
<proteinExistence type="inferred from homology"/>
<comment type="caution">
    <text evidence="3">The sequence shown here is derived from an EMBL/GenBank/DDBJ whole genome shotgun (WGS) entry which is preliminary data.</text>
</comment>
<feature type="region of interest" description="Disordered" evidence="2">
    <location>
        <begin position="156"/>
        <end position="225"/>
    </location>
</feature>
<reference evidence="3 4" key="1">
    <citation type="submission" date="2017-12" db="EMBL/GenBank/DDBJ databases">
        <title>Sequencing, de novo assembly and annotation of complete genome of a new Thraustochytrid species, strain FCC1311.</title>
        <authorList>
            <person name="Sedici K."/>
            <person name="Godart F."/>
            <person name="Aiese Cigliano R."/>
            <person name="Sanseverino W."/>
            <person name="Barakat M."/>
            <person name="Ortet P."/>
            <person name="Marechal E."/>
            <person name="Cagnac O."/>
            <person name="Amato A."/>
        </authorList>
    </citation>
    <scope>NUCLEOTIDE SEQUENCE [LARGE SCALE GENOMIC DNA]</scope>
</reference>
<comment type="similarity">
    <text evidence="1">Belongs to the CFAP97 family.</text>
</comment>
<sequence length="374" mass="42901">MDLRRLTQVEAHEIRTRAKVHRRNLIKIKQSPASVDSRPPKTRMLPHIQRKRKKNAQERTLREKEIQRENVRIMERMTKILNEKHFKDAKAEQQRASTTQRIARAKVRRMTLNEIERENAHLKRRLQATQPVYSNDEWVADRKVKERYLNTLAVYKPPRPSKSLSAPGGPSPRACRASLQESAGSPLHAGEECKTTSMQRAPTQVTRPKSEAPLGKLSQTKRAESWRETALSRLRTIVLHRLPASHISPRGNGTSNAKRHPTGKKSSKGTAFVVKRTLRLRERTFFARLQWDVGSSDALVTLFDARTHESHAFKFAKRLLRRWLSDEHRRNPTHIMELCLVGLHRDQGTFEIHLPAPAPLTSPAAELGLDEGNP</sequence>
<feature type="region of interest" description="Disordered" evidence="2">
    <location>
        <begin position="245"/>
        <end position="270"/>
    </location>
</feature>
<dbReference type="EMBL" id="BEYU01000005">
    <property type="protein sequence ID" value="GBG24257.1"/>
    <property type="molecule type" value="Genomic_DNA"/>
</dbReference>
<dbReference type="InterPro" id="IPR029488">
    <property type="entry name" value="Hmw/CFAP97"/>
</dbReference>
<gene>
    <name evidence="3" type="ORF">FCC1311_004752</name>
</gene>
<evidence type="ECO:0000256" key="2">
    <source>
        <dbReference type="SAM" id="MobiDB-lite"/>
    </source>
</evidence>
<protein>
    <submittedName>
        <fullName evidence="3">Uncharacterized protein</fullName>
    </submittedName>
</protein>
<dbReference type="InterPro" id="IPR038791">
    <property type="entry name" value="Cfap97/Hemingway"/>
</dbReference>
<evidence type="ECO:0000313" key="3">
    <source>
        <dbReference type="EMBL" id="GBG24257.1"/>
    </source>
</evidence>
<dbReference type="Pfam" id="PF13879">
    <property type="entry name" value="Hmw_CFAP97"/>
    <property type="match status" value="1"/>
</dbReference>
<name>A0A2R5FZR5_9STRA</name>
<evidence type="ECO:0000313" key="4">
    <source>
        <dbReference type="Proteomes" id="UP000241890"/>
    </source>
</evidence>
<evidence type="ECO:0000256" key="1">
    <source>
        <dbReference type="ARBA" id="ARBA00008315"/>
    </source>
</evidence>
<feature type="compositionally biased region" description="Polar residues" evidence="2">
    <location>
        <begin position="195"/>
        <end position="207"/>
    </location>
</feature>
<dbReference type="AlphaFoldDB" id="A0A2R5FZR5"/>
<keyword evidence="4" id="KW-1185">Reference proteome</keyword>
<dbReference type="InParanoid" id="A0A2R5FZR5"/>
<dbReference type="PANTHER" id="PTHR23035:SF2">
    <property type="entry name" value="KIAA1430 HOMOLOGUE"/>
    <property type="match status" value="1"/>
</dbReference>